<dbReference type="PANTHER" id="PTHR43441:SF3">
    <property type="entry name" value="ACETYLTRANSFERASE"/>
    <property type="match status" value="1"/>
</dbReference>
<dbReference type="SUPFAM" id="SSF55729">
    <property type="entry name" value="Acyl-CoA N-acyltransferases (Nat)"/>
    <property type="match status" value="1"/>
</dbReference>
<feature type="domain" description="N-acetyltransferase" evidence="1">
    <location>
        <begin position="20"/>
        <end position="176"/>
    </location>
</feature>
<dbReference type="Proteomes" id="UP000326789">
    <property type="component" value="Unassembled WGS sequence"/>
</dbReference>
<evidence type="ECO:0000313" key="2">
    <source>
        <dbReference type="EMBL" id="KAB0287036.1"/>
    </source>
</evidence>
<organism evidence="2 3">
    <name type="scientific">Vibrio fortis</name>
    <dbReference type="NCBI Taxonomy" id="212667"/>
    <lineage>
        <taxon>Bacteria</taxon>
        <taxon>Pseudomonadati</taxon>
        <taxon>Pseudomonadota</taxon>
        <taxon>Gammaproteobacteria</taxon>
        <taxon>Vibrionales</taxon>
        <taxon>Vibrionaceae</taxon>
        <taxon>Vibrio</taxon>
    </lineage>
</organism>
<dbReference type="InterPro" id="IPR000182">
    <property type="entry name" value="GNAT_dom"/>
</dbReference>
<dbReference type="InterPro" id="IPR051908">
    <property type="entry name" value="Ribosomal_N-acetyltransferase"/>
</dbReference>
<accession>A0A5N3QXV8</accession>
<sequence length="176" mass="20321">MESERLKLTPPSMDYIDAMYDVIQNSRAEFDEFLPWVSDSFTKTDLESNTKKAIKNYQAFNDDFWFNIVEKETDTFIGAIGFIVRDSSVPFFEIGYWLRTSKTGRGYVTEAVVMIERFAFEDKDAKRIEIKMAGSNIKSQLVAKRCGYVLDAELRNARRLPNGELDSTMIYSKSEP</sequence>
<comment type="caution">
    <text evidence="2">The sequence shown here is derived from an EMBL/GenBank/DDBJ whole genome shotgun (WGS) entry which is preliminary data.</text>
</comment>
<dbReference type="Gene3D" id="3.40.630.30">
    <property type="match status" value="1"/>
</dbReference>
<name>A0A5N3QXV8_9VIBR</name>
<gene>
    <name evidence="2" type="ORF">F2P58_20615</name>
</gene>
<dbReference type="RefSeq" id="WP_150872511.1">
    <property type="nucleotide sequence ID" value="NZ_VWSE01000008.1"/>
</dbReference>
<dbReference type="AlphaFoldDB" id="A0A5N3QXV8"/>
<dbReference type="PROSITE" id="PS51186">
    <property type="entry name" value="GNAT"/>
    <property type="match status" value="1"/>
</dbReference>
<dbReference type="PANTHER" id="PTHR43441">
    <property type="entry name" value="RIBOSOMAL-PROTEIN-SERINE ACETYLTRANSFERASE"/>
    <property type="match status" value="1"/>
</dbReference>
<dbReference type="InterPro" id="IPR016181">
    <property type="entry name" value="Acyl_CoA_acyltransferase"/>
</dbReference>
<keyword evidence="2" id="KW-0808">Transferase</keyword>
<reference evidence="2 3" key="1">
    <citation type="submission" date="2019-09" db="EMBL/GenBank/DDBJ databases">
        <title>Whole genome sequence of Vibrio fortis.</title>
        <authorList>
            <person name="Das S.K."/>
        </authorList>
    </citation>
    <scope>NUCLEOTIDE SEQUENCE [LARGE SCALE GENOMIC DNA]</scope>
    <source>
        <strain evidence="2 3">AN60</strain>
    </source>
</reference>
<protein>
    <submittedName>
        <fullName evidence="2">GNAT family N-acetyltransferase</fullName>
    </submittedName>
</protein>
<evidence type="ECO:0000313" key="3">
    <source>
        <dbReference type="Proteomes" id="UP000326789"/>
    </source>
</evidence>
<dbReference type="GO" id="GO:1990189">
    <property type="term" value="F:protein N-terminal-serine acetyltransferase activity"/>
    <property type="evidence" value="ECO:0007669"/>
    <property type="project" value="TreeGrafter"/>
</dbReference>
<evidence type="ECO:0000259" key="1">
    <source>
        <dbReference type="PROSITE" id="PS51186"/>
    </source>
</evidence>
<dbReference type="GO" id="GO:0005737">
    <property type="term" value="C:cytoplasm"/>
    <property type="evidence" value="ECO:0007669"/>
    <property type="project" value="TreeGrafter"/>
</dbReference>
<dbReference type="EMBL" id="VWSE01000008">
    <property type="protein sequence ID" value="KAB0287036.1"/>
    <property type="molecule type" value="Genomic_DNA"/>
</dbReference>
<proteinExistence type="predicted"/>
<dbReference type="GO" id="GO:0008999">
    <property type="term" value="F:protein-N-terminal-alanine acetyltransferase activity"/>
    <property type="evidence" value="ECO:0007669"/>
    <property type="project" value="TreeGrafter"/>
</dbReference>
<dbReference type="Pfam" id="PF13302">
    <property type="entry name" value="Acetyltransf_3"/>
    <property type="match status" value="1"/>
</dbReference>